<evidence type="ECO:0000313" key="4">
    <source>
        <dbReference type="EMBL" id="KAF0756188.1"/>
    </source>
</evidence>
<comment type="caution">
    <text evidence="4">The sequence shown here is derived from an EMBL/GenBank/DDBJ whole genome shotgun (WGS) entry which is preliminary data.</text>
</comment>
<organism evidence="4 5">
    <name type="scientific">Aphis craccivora</name>
    <name type="common">Cowpea aphid</name>
    <dbReference type="NCBI Taxonomy" id="307492"/>
    <lineage>
        <taxon>Eukaryota</taxon>
        <taxon>Metazoa</taxon>
        <taxon>Ecdysozoa</taxon>
        <taxon>Arthropoda</taxon>
        <taxon>Hexapoda</taxon>
        <taxon>Insecta</taxon>
        <taxon>Pterygota</taxon>
        <taxon>Neoptera</taxon>
        <taxon>Paraneoptera</taxon>
        <taxon>Hemiptera</taxon>
        <taxon>Sternorrhyncha</taxon>
        <taxon>Aphidomorpha</taxon>
        <taxon>Aphidoidea</taxon>
        <taxon>Aphididae</taxon>
        <taxon>Aphidini</taxon>
        <taxon>Aphis</taxon>
        <taxon>Aphis</taxon>
    </lineage>
</organism>
<dbReference type="AlphaFoldDB" id="A0A6G0YHS6"/>
<dbReference type="Pfam" id="PF13359">
    <property type="entry name" value="DDE_Tnp_4"/>
    <property type="match status" value="1"/>
</dbReference>
<dbReference type="Proteomes" id="UP000478052">
    <property type="component" value="Unassembled WGS sequence"/>
</dbReference>
<protein>
    <submittedName>
        <fullName evidence="4">DDE Tnp4 domain-containing protein</fullName>
    </submittedName>
</protein>
<dbReference type="EMBL" id="VUJU01003917">
    <property type="protein sequence ID" value="KAF0756188.1"/>
    <property type="molecule type" value="Genomic_DNA"/>
</dbReference>
<keyword evidence="2" id="KW-0479">Metal-binding</keyword>
<reference evidence="4 5" key="1">
    <citation type="submission" date="2019-08" db="EMBL/GenBank/DDBJ databases">
        <title>Whole genome of Aphis craccivora.</title>
        <authorList>
            <person name="Voronova N.V."/>
            <person name="Shulinski R.S."/>
            <person name="Bandarenka Y.V."/>
            <person name="Zhorov D.G."/>
            <person name="Warner D."/>
        </authorList>
    </citation>
    <scope>NUCLEOTIDE SEQUENCE [LARGE SCALE GENOMIC DNA]</scope>
    <source>
        <strain evidence="4">180601</strain>
        <tissue evidence="4">Whole Body</tissue>
    </source>
</reference>
<comment type="cofactor">
    <cofactor evidence="1">
        <name>a divalent metal cation</name>
        <dbReference type="ChEBI" id="CHEBI:60240"/>
    </cofactor>
</comment>
<proteinExistence type="predicted"/>
<gene>
    <name evidence="4" type="ORF">FWK35_00019520</name>
</gene>
<sequence>MVLADKGFLISEIMLFETSLNISPFLMSPQFTPSKVLKTKSIARARIYVERVMIRHQLHINLINNKNSYILLSTRLFIWQTKILPCTTKIMLY</sequence>
<accession>A0A6G0YHS6</accession>
<name>A0A6G0YHS6_APHCR</name>
<feature type="non-terminal residue" evidence="4">
    <location>
        <position position="93"/>
    </location>
</feature>
<dbReference type="OrthoDB" id="7331812at2759"/>
<evidence type="ECO:0000256" key="2">
    <source>
        <dbReference type="ARBA" id="ARBA00022723"/>
    </source>
</evidence>
<evidence type="ECO:0000256" key="1">
    <source>
        <dbReference type="ARBA" id="ARBA00001968"/>
    </source>
</evidence>
<dbReference type="InterPro" id="IPR027806">
    <property type="entry name" value="HARBI1_dom"/>
</dbReference>
<feature type="domain" description="DDE Tnp4" evidence="3">
    <location>
        <begin position="2"/>
        <end position="55"/>
    </location>
</feature>
<keyword evidence="5" id="KW-1185">Reference proteome</keyword>
<dbReference type="GO" id="GO:0046872">
    <property type="term" value="F:metal ion binding"/>
    <property type="evidence" value="ECO:0007669"/>
    <property type="project" value="UniProtKB-KW"/>
</dbReference>
<evidence type="ECO:0000313" key="5">
    <source>
        <dbReference type="Proteomes" id="UP000478052"/>
    </source>
</evidence>
<evidence type="ECO:0000259" key="3">
    <source>
        <dbReference type="Pfam" id="PF13359"/>
    </source>
</evidence>